<keyword evidence="8" id="KW-0325">Glycoprotein</keyword>
<evidence type="ECO:0000256" key="4">
    <source>
        <dbReference type="ARBA" id="ARBA00022989"/>
    </source>
</evidence>
<feature type="compositionally biased region" description="Basic and acidic residues" evidence="10">
    <location>
        <begin position="94"/>
        <end position="104"/>
    </location>
</feature>
<evidence type="ECO:0000313" key="15">
    <source>
        <dbReference type="WBParaSite" id="nRc.2.0.1.t21249-RA"/>
    </source>
</evidence>
<dbReference type="AlphaFoldDB" id="A0A915J640"/>
<dbReference type="InterPro" id="IPR017452">
    <property type="entry name" value="GPCR_Rhodpsn_7TM"/>
</dbReference>
<dbReference type="GO" id="GO:0005886">
    <property type="term" value="C:plasma membrane"/>
    <property type="evidence" value="ECO:0007669"/>
    <property type="project" value="UniProtKB-SubCell"/>
</dbReference>
<evidence type="ECO:0000259" key="13">
    <source>
        <dbReference type="PROSITE" id="PS50262"/>
    </source>
</evidence>
<dbReference type="WBParaSite" id="nRc.2.0.1.t21249-RA">
    <property type="protein sequence ID" value="nRc.2.0.1.t21249-RA"/>
    <property type="gene ID" value="nRc.2.0.1.g21249"/>
</dbReference>
<dbReference type="SUPFAM" id="SSF81321">
    <property type="entry name" value="Family A G protein-coupled receptor-like"/>
    <property type="match status" value="1"/>
</dbReference>
<evidence type="ECO:0000256" key="9">
    <source>
        <dbReference type="ARBA" id="ARBA00023224"/>
    </source>
</evidence>
<evidence type="ECO:0000256" key="6">
    <source>
        <dbReference type="ARBA" id="ARBA00023136"/>
    </source>
</evidence>
<dbReference type="Gene3D" id="1.20.1070.10">
    <property type="entry name" value="Rhodopsin 7-helix transmembrane proteins"/>
    <property type="match status" value="1"/>
</dbReference>
<protein>
    <submittedName>
        <fullName evidence="15">G-protein coupled receptors family 1 profile domain-containing protein</fullName>
    </submittedName>
</protein>
<keyword evidence="5" id="KW-0297">G-protein coupled receptor</keyword>
<dbReference type="PROSITE" id="PS50262">
    <property type="entry name" value="G_PROTEIN_RECEP_F1_2"/>
    <property type="match status" value="1"/>
</dbReference>
<evidence type="ECO:0000256" key="8">
    <source>
        <dbReference type="ARBA" id="ARBA00023180"/>
    </source>
</evidence>
<evidence type="ECO:0000313" key="14">
    <source>
        <dbReference type="Proteomes" id="UP000887565"/>
    </source>
</evidence>
<feature type="chain" id="PRO_5037571394" evidence="12">
    <location>
        <begin position="24"/>
        <end position="408"/>
    </location>
</feature>
<reference evidence="15" key="1">
    <citation type="submission" date="2022-11" db="UniProtKB">
        <authorList>
            <consortium name="WormBaseParasite"/>
        </authorList>
    </citation>
    <scope>IDENTIFICATION</scope>
</reference>
<dbReference type="PANTHER" id="PTHR24248">
    <property type="entry name" value="ADRENERGIC RECEPTOR-RELATED G-PROTEIN COUPLED RECEPTOR"/>
    <property type="match status" value="1"/>
</dbReference>
<evidence type="ECO:0000256" key="1">
    <source>
        <dbReference type="ARBA" id="ARBA00004651"/>
    </source>
</evidence>
<evidence type="ECO:0000256" key="10">
    <source>
        <dbReference type="SAM" id="MobiDB-lite"/>
    </source>
</evidence>
<keyword evidence="9" id="KW-0807">Transducer</keyword>
<dbReference type="PRINTS" id="PR00237">
    <property type="entry name" value="GPCRRHODOPSN"/>
</dbReference>
<keyword evidence="2" id="KW-1003">Cell membrane</keyword>
<comment type="subcellular location">
    <subcellularLocation>
        <location evidence="1">Cell membrane</location>
        <topology evidence="1">Multi-pass membrane protein</topology>
    </subcellularLocation>
</comment>
<keyword evidence="3 11" id="KW-0812">Transmembrane</keyword>
<dbReference type="Proteomes" id="UP000887565">
    <property type="component" value="Unplaced"/>
</dbReference>
<evidence type="ECO:0000256" key="5">
    <source>
        <dbReference type="ARBA" id="ARBA00023040"/>
    </source>
</evidence>
<feature type="signal peptide" evidence="12">
    <location>
        <begin position="1"/>
        <end position="23"/>
    </location>
</feature>
<dbReference type="InterPro" id="IPR000276">
    <property type="entry name" value="GPCR_Rhodpsn"/>
</dbReference>
<sequence>FVLSLITAVWSLSALISVPPSIGWNDWSAEHLAYTCELTQDKAFVVYSSCGSFYIPLIVMTTVYAKIFLAARKRLRSKGTMARGRNNNKSGGRIKNEGRDKDGLTDNGQGASSAPKIRPLTALPPMVRPLEALNVHKVYKDRERISVSKEKKAAKTLAIIMGVFVLCWLPFFCIYLLKPFCKTKCRIHPKVEETITWLGYINSAINPVIYTIFNMDFRKAFSKYLCFLRRSRRRPRRTMVAATRPCDMHQYMEKLVITDLFTCRTQVFAIVVVSGDSPADFIGNFKQAVNDKCSKYADLYQQSCILSSPAGRSDLSTFTEMACAIYEIYCDKPSTDDSVPVAEASQLPDDGPDQFSRSVRKQCQANQANFLQYCAKNSDHYDKSDLSLRLSCIVYKHYCLKKSRPGLK</sequence>
<proteinExistence type="predicted"/>
<feature type="transmembrane region" description="Helical" evidence="11">
    <location>
        <begin position="53"/>
        <end position="71"/>
    </location>
</feature>
<evidence type="ECO:0000256" key="3">
    <source>
        <dbReference type="ARBA" id="ARBA00022692"/>
    </source>
</evidence>
<keyword evidence="7" id="KW-0675">Receptor</keyword>
<keyword evidence="4 11" id="KW-1133">Transmembrane helix</keyword>
<feature type="region of interest" description="Disordered" evidence="10">
    <location>
        <begin position="80"/>
        <end position="117"/>
    </location>
</feature>
<organism evidence="14 15">
    <name type="scientific">Romanomermis culicivorax</name>
    <name type="common">Nematode worm</name>
    <dbReference type="NCBI Taxonomy" id="13658"/>
    <lineage>
        <taxon>Eukaryota</taxon>
        <taxon>Metazoa</taxon>
        <taxon>Ecdysozoa</taxon>
        <taxon>Nematoda</taxon>
        <taxon>Enoplea</taxon>
        <taxon>Dorylaimia</taxon>
        <taxon>Mermithida</taxon>
        <taxon>Mermithoidea</taxon>
        <taxon>Mermithidae</taxon>
        <taxon>Romanomermis</taxon>
    </lineage>
</organism>
<keyword evidence="12" id="KW-0732">Signal</keyword>
<keyword evidence="6 11" id="KW-0472">Membrane</keyword>
<accession>A0A915J640</accession>
<keyword evidence="14" id="KW-1185">Reference proteome</keyword>
<evidence type="ECO:0000256" key="11">
    <source>
        <dbReference type="SAM" id="Phobius"/>
    </source>
</evidence>
<evidence type="ECO:0000256" key="7">
    <source>
        <dbReference type="ARBA" id="ARBA00023170"/>
    </source>
</evidence>
<dbReference type="PANTHER" id="PTHR24248:SF174">
    <property type="entry name" value="TYRAMINE_OCTOPAMINE RECEPTOR"/>
    <property type="match status" value="1"/>
</dbReference>
<evidence type="ECO:0000256" key="2">
    <source>
        <dbReference type="ARBA" id="ARBA00022475"/>
    </source>
</evidence>
<name>A0A915J640_ROMCU</name>
<dbReference type="GO" id="GO:0004930">
    <property type="term" value="F:G protein-coupled receptor activity"/>
    <property type="evidence" value="ECO:0007669"/>
    <property type="project" value="UniProtKB-KW"/>
</dbReference>
<dbReference type="Pfam" id="PF00001">
    <property type="entry name" value="7tm_1"/>
    <property type="match status" value="1"/>
</dbReference>
<feature type="domain" description="G-protein coupled receptors family 1 profile" evidence="13">
    <location>
        <begin position="1"/>
        <end position="210"/>
    </location>
</feature>
<feature type="transmembrane region" description="Helical" evidence="11">
    <location>
        <begin position="157"/>
        <end position="177"/>
    </location>
</feature>
<evidence type="ECO:0000256" key="12">
    <source>
        <dbReference type="SAM" id="SignalP"/>
    </source>
</evidence>